<comment type="caution">
    <text evidence="3">The sequence shown here is derived from an EMBL/GenBank/DDBJ whole genome shotgun (WGS) entry which is preliminary data.</text>
</comment>
<keyword evidence="4" id="KW-1185">Reference proteome</keyword>
<dbReference type="RefSeq" id="WP_265266575.1">
    <property type="nucleotide sequence ID" value="NZ_JAIHOM010000159.1"/>
</dbReference>
<keyword evidence="1" id="KW-0812">Transmembrane</keyword>
<dbReference type="Gene3D" id="3.30.70.270">
    <property type="match status" value="1"/>
</dbReference>
<dbReference type="NCBIfam" id="TIGR00254">
    <property type="entry name" value="GGDEF"/>
    <property type="match status" value="1"/>
</dbReference>
<proteinExistence type="predicted"/>
<dbReference type="EMBL" id="JAIHOM010000159">
    <property type="protein sequence ID" value="MCW6038656.1"/>
    <property type="molecule type" value="Genomic_DNA"/>
</dbReference>
<gene>
    <name evidence="3" type="ORF">K4A83_20610</name>
</gene>
<evidence type="ECO:0000256" key="1">
    <source>
        <dbReference type="SAM" id="Phobius"/>
    </source>
</evidence>
<evidence type="ECO:0000313" key="3">
    <source>
        <dbReference type="EMBL" id="MCW6038656.1"/>
    </source>
</evidence>
<feature type="transmembrane region" description="Helical" evidence="1">
    <location>
        <begin position="21"/>
        <end position="46"/>
    </location>
</feature>
<feature type="transmembrane region" description="Helical" evidence="1">
    <location>
        <begin position="109"/>
        <end position="132"/>
    </location>
</feature>
<sequence>MIPSITIALALLQWRPQYYALVLIGTVGVICLYAVVFMQAIIWGYLPVDDGYTFVSFSQWLPLVYALIFIFLKKRQAVVASSCIYGSFLISILINSYQERSLPAIEQKLPYLLHVVMSHPIYLAVFVAVSTLQMSFATAKLKAETADFDYLTNLANRRVATRVLEAALDAQKVGQQVCVGVVLVDVDHFKSINDQYGHGVGDRVLMQVAQLLKEDLADNDLAARWGGEEFLILLLSVSSSVEVAQRAEELRTCLAAYNHPNVGQVTASLGIASTTGGETTETLIARADAALYRAKQQGRNRVCGAEVSSTQLI</sequence>
<keyword evidence="1" id="KW-0472">Membrane</keyword>
<dbReference type="CDD" id="cd01949">
    <property type="entry name" value="GGDEF"/>
    <property type="match status" value="1"/>
</dbReference>
<name>A0ABT3LAW0_9CYAN</name>
<protein>
    <submittedName>
        <fullName evidence="3">GGDEF domain-containing protein</fullName>
    </submittedName>
</protein>
<dbReference type="InterPro" id="IPR043128">
    <property type="entry name" value="Rev_trsase/Diguanyl_cyclase"/>
</dbReference>
<dbReference type="PANTHER" id="PTHR45138">
    <property type="entry name" value="REGULATORY COMPONENTS OF SENSORY TRANSDUCTION SYSTEM"/>
    <property type="match status" value="1"/>
</dbReference>
<dbReference type="PANTHER" id="PTHR45138:SF9">
    <property type="entry name" value="DIGUANYLATE CYCLASE DGCM-RELATED"/>
    <property type="match status" value="1"/>
</dbReference>
<dbReference type="SMART" id="SM00267">
    <property type="entry name" value="GGDEF"/>
    <property type="match status" value="1"/>
</dbReference>
<dbReference type="SUPFAM" id="SSF55073">
    <property type="entry name" value="Nucleotide cyclase"/>
    <property type="match status" value="1"/>
</dbReference>
<organism evidence="3 4">
    <name type="scientific">Spirulina subsalsa FACHB-351</name>
    <dbReference type="NCBI Taxonomy" id="234711"/>
    <lineage>
        <taxon>Bacteria</taxon>
        <taxon>Bacillati</taxon>
        <taxon>Cyanobacteriota</taxon>
        <taxon>Cyanophyceae</taxon>
        <taxon>Spirulinales</taxon>
        <taxon>Spirulinaceae</taxon>
        <taxon>Spirulina</taxon>
    </lineage>
</organism>
<reference evidence="3 4" key="1">
    <citation type="submission" date="2021-08" db="EMBL/GenBank/DDBJ databases">
        <title>Draft genome sequence of Spirulina subsalsa with high tolerance to salinity and hype-accumulation of phycocyanin.</title>
        <authorList>
            <person name="Pei H."/>
            <person name="Jiang L."/>
        </authorList>
    </citation>
    <scope>NUCLEOTIDE SEQUENCE [LARGE SCALE GENOMIC DNA]</scope>
    <source>
        <strain evidence="3 4">FACHB-351</strain>
    </source>
</reference>
<dbReference type="Proteomes" id="UP001526426">
    <property type="component" value="Unassembled WGS sequence"/>
</dbReference>
<evidence type="ECO:0000259" key="2">
    <source>
        <dbReference type="PROSITE" id="PS50887"/>
    </source>
</evidence>
<evidence type="ECO:0000313" key="4">
    <source>
        <dbReference type="Proteomes" id="UP001526426"/>
    </source>
</evidence>
<dbReference type="InterPro" id="IPR000160">
    <property type="entry name" value="GGDEF_dom"/>
</dbReference>
<accession>A0ABT3LAW0</accession>
<dbReference type="InterPro" id="IPR050469">
    <property type="entry name" value="Diguanylate_Cyclase"/>
</dbReference>
<keyword evidence="1" id="KW-1133">Transmembrane helix</keyword>
<dbReference type="InterPro" id="IPR029787">
    <property type="entry name" value="Nucleotide_cyclase"/>
</dbReference>
<feature type="transmembrane region" description="Helical" evidence="1">
    <location>
        <begin position="77"/>
        <end position="97"/>
    </location>
</feature>
<feature type="domain" description="GGDEF" evidence="2">
    <location>
        <begin position="177"/>
        <end position="307"/>
    </location>
</feature>
<feature type="transmembrane region" description="Helical" evidence="1">
    <location>
        <begin position="52"/>
        <end position="72"/>
    </location>
</feature>
<dbReference type="Pfam" id="PF00990">
    <property type="entry name" value="GGDEF"/>
    <property type="match status" value="1"/>
</dbReference>
<dbReference type="PROSITE" id="PS50887">
    <property type="entry name" value="GGDEF"/>
    <property type="match status" value="1"/>
</dbReference>